<dbReference type="InterPro" id="IPR011004">
    <property type="entry name" value="Trimer_LpxA-like_sf"/>
</dbReference>
<sequence length="204" mass="23311">MLIKKILENFIILEKSIEFFSDKFWGFFTKKAMGKCGRNVMIKPSTSVFKGVSNFYFEGDLKIARYAVIYSTNAKVIIGKKVDIAPYVKIISGNHRIDKVGHFMFNNDYEKKPENDQDVVIEGDNWLGINVTVLSGVRIGRGAIISAGAVVNKSCAPYSIIGGVPARILKYRFSIEEILEHERKLYPYEKRYTENELIAFRNKH</sequence>
<dbReference type="SUPFAM" id="SSF51161">
    <property type="entry name" value="Trimeric LpxA-like enzymes"/>
    <property type="match status" value="1"/>
</dbReference>
<dbReference type="Pfam" id="PF00132">
    <property type="entry name" value="Hexapep"/>
    <property type="match status" value="1"/>
</dbReference>
<evidence type="ECO:0000313" key="2">
    <source>
        <dbReference type="Proteomes" id="UP000310017"/>
    </source>
</evidence>
<organism evidence="1 2">
    <name type="scientific">Aggregatimonas sangjinii</name>
    <dbReference type="NCBI Taxonomy" id="2583587"/>
    <lineage>
        <taxon>Bacteria</taxon>
        <taxon>Pseudomonadati</taxon>
        <taxon>Bacteroidota</taxon>
        <taxon>Flavobacteriia</taxon>
        <taxon>Flavobacteriales</taxon>
        <taxon>Flavobacteriaceae</taxon>
        <taxon>Aggregatimonas</taxon>
    </lineage>
</organism>
<dbReference type="EMBL" id="CP040710">
    <property type="protein sequence ID" value="QCW98781.1"/>
    <property type="molecule type" value="Genomic_DNA"/>
</dbReference>
<proteinExistence type="predicted"/>
<dbReference type="Proteomes" id="UP000310017">
    <property type="component" value="Chromosome"/>
</dbReference>
<name>A0A5B7SL49_9FLAO</name>
<reference evidence="1 2" key="1">
    <citation type="submission" date="2019-05" db="EMBL/GenBank/DDBJ databases">
        <title>Genome sequencing of F202Z8.</title>
        <authorList>
            <person name="Kwon Y.M."/>
        </authorList>
    </citation>
    <scope>NUCLEOTIDE SEQUENCE [LARGE SCALE GENOMIC DNA]</scope>
    <source>
        <strain evidence="1 2">F202Z8</strain>
    </source>
</reference>
<dbReference type="PANTHER" id="PTHR23416">
    <property type="entry name" value="SIALIC ACID SYNTHASE-RELATED"/>
    <property type="match status" value="1"/>
</dbReference>
<gene>
    <name evidence="1" type="ORF">FGM00_01105</name>
</gene>
<dbReference type="OrthoDB" id="9814490at2"/>
<evidence type="ECO:0000313" key="1">
    <source>
        <dbReference type="EMBL" id="QCW98781.1"/>
    </source>
</evidence>
<dbReference type="PANTHER" id="PTHR23416:SF78">
    <property type="entry name" value="LIPOPOLYSACCHARIDE BIOSYNTHESIS O-ACETYL TRANSFERASE WBBJ-RELATED"/>
    <property type="match status" value="1"/>
</dbReference>
<dbReference type="InterPro" id="IPR051159">
    <property type="entry name" value="Hexapeptide_acetyltransf"/>
</dbReference>
<dbReference type="Gene3D" id="2.160.10.10">
    <property type="entry name" value="Hexapeptide repeat proteins"/>
    <property type="match status" value="1"/>
</dbReference>
<dbReference type="KEGG" id="asag:FGM00_01105"/>
<keyword evidence="1" id="KW-0808">Transferase</keyword>
<keyword evidence="2" id="KW-1185">Reference proteome</keyword>
<dbReference type="InterPro" id="IPR001451">
    <property type="entry name" value="Hexapep"/>
</dbReference>
<dbReference type="RefSeq" id="WP_138851136.1">
    <property type="nucleotide sequence ID" value="NZ_CP040710.1"/>
</dbReference>
<dbReference type="GO" id="GO:0016740">
    <property type="term" value="F:transferase activity"/>
    <property type="evidence" value="ECO:0007669"/>
    <property type="project" value="UniProtKB-KW"/>
</dbReference>
<protein>
    <submittedName>
        <fullName evidence="1">Acetyltransferase</fullName>
    </submittedName>
</protein>
<dbReference type="AlphaFoldDB" id="A0A5B7SL49"/>
<accession>A0A5B7SL49</accession>